<keyword evidence="3" id="KW-1185">Reference proteome</keyword>
<protein>
    <submittedName>
        <fullName evidence="2">Uncharacterized protein</fullName>
    </submittedName>
</protein>
<evidence type="ECO:0000313" key="3">
    <source>
        <dbReference type="Proteomes" id="UP001489004"/>
    </source>
</evidence>
<feature type="region of interest" description="Disordered" evidence="1">
    <location>
        <begin position="78"/>
        <end position="97"/>
    </location>
</feature>
<comment type="caution">
    <text evidence="2">The sequence shown here is derived from an EMBL/GenBank/DDBJ whole genome shotgun (WGS) entry which is preliminary data.</text>
</comment>
<sequence>MGCCFSKPASRQAVPPVTGAALASPSAQSSNKQSEAELVDKVSANILGALTITRSLPPLVGLDNHMEKLLNGPALQQDQEELPRRHGPSTHETGRPQELQGLRPEMVHACARLPLTLKVLGSFLRGKSPAIWTETLASLRRAEDLPVDDNHKRCHCQEDLGRIRLVPRLWPFSIDQLLPAKVAKKDGWRVA</sequence>
<organism evidence="2 3">
    <name type="scientific">[Myrmecia] bisecta</name>
    <dbReference type="NCBI Taxonomy" id="41462"/>
    <lineage>
        <taxon>Eukaryota</taxon>
        <taxon>Viridiplantae</taxon>
        <taxon>Chlorophyta</taxon>
        <taxon>core chlorophytes</taxon>
        <taxon>Trebouxiophyceae</taxon>
        <taxon>Trebouxiales</taxon>
        <taxon>Trebouxiaceae</taxon>
        <taxon>Myrmecia</taxon>
    </lineage>
</organism>
<proteinExistence type="predicted"/>
<accession>A0AAW1PTY7</accession>
<evidence type="ECO:0000313" key="2">
    <source>
        <dbReference type="EMBL" id="KAK9811835.1"/>
    </source>
</evidence>
<dbReference type="Gene3D" id="1.10.8.430">
    <property type="entry name" value="Helical domain of apoptotic protease-activating factors"/>
    <property type="match status" value="1"/>
</dbReference>
<gene>
    <name evidence="2" type="ORF">WJX72_010985</name>
</gene>
<reference evidence="2 3" key="1">
    <citation type="journal article" date="2024" name="Nat. Commun.">
        <title>Phylogenomics reveals the evolutionary origins of lichenization in chlorophyte algae.</title>
        <authorList>
            <person name="Puginier C."/>
            <person name="Libourel C."/>
            <person name="Otte J."/>
            <person name="Skaloud P."/>
            <person name="Haon M."/>
            <person name="Grisel S."/>
            <person name="Petersen M."/>
            <person name="Berrin J.G."/>
            <person name="Delaux P.M."/>
            <person name="Dal Grande F."/>
            <person name="Keller J."/>
        </authorList>
    </citation>
    <scope>NUCLEOTIDE SEQUENCE [LARGE SCALE GENOMIC DNA]</scope>
    <source>
        <strain evidence="2 3">SAG 2043</strain>
    </source>
</reference>
<evidence type="ECO:0000256" key="1">
    <source>
        <dbReference type="SAM" id="MobiDB-lite"/>
    </source>
</evidence>
<dbReference type="AlphaFoldDB" id="A0AAW1PTY7"/>
<dbReference type="EMBL" id="JALJOR010000009">
    <property type="protein sequence ID" value="KAK9811835.1"/>
    <property type="molecule type" value="Genomic_DNA"/>
</dbReference>
<dbReference type="Proteomes" id="UP001489004">
    <property type="component" value="Unassembled WGS sequence"/>
</dbReference>
<name>A0AAW1PTY7_9CHLO</name>
<feature type="region of interest" description="Disordered" evidence="1">
    <location>
        <begin position="1"/>
        <end position="35"/>
    </location>
</feature>
<dbReference type="InterPro" id="IPR042197">
    <property type="entry name" value="Apaf_helical"/>
</dbReference>